<protein>
    <submittedName>
        <fullName evidence="1">7970_t:CDS:1</fullName>
    </submittedName>
</protein>
<feature type="non-terminal residue" evidence="1">
    <location>
        <position position="448"/>
    </location>
</feature>
<reference evidence="1" key="1">
    <citation type="submission" date="2021-06" db="EMBL/GenBank/DDBJ databases">
        <authorList>
            <person name="Kallberg Y."/>
            <person name="Tangrot J."/>
            <person name="Rosling A."/>
        </authorList>
    </citation>
    <scope>NUCLEOTIDE SEQUENCE</scope>
    <source>
        <strain evidence="1">AU212A</strain>
    </source>
</reference>
<dbReference type="Proteomes" id="UP000789860">
    <property type="component" value="Unassembled WGS sequence"/>
</dbReference>
<keyword evidence="2" id="KW-1185">Reference proteome</keyword>
<proteinExistence type="predicted"/>
<dbReference type="EMBL" id="CAJVPM010019086">
    <property type="protein sequence ID" value="CAG8628152.1"/>
    <property type="molecule type" value="Genomic_DNA"/>
</dbReference>
<evidence type="ECO:0000313" key="2">
    <source>
        <dbReference type="Proteomes" id="UP000789860"/>
    </source>
</evidence>
<evidence type="ECO:0000313" key="1">
    <source>
        <dbReference type="EMBL" id="CAG8628152.1"/>
    </source>
</evidence>
<name>A0ACA9N1J4_9GLOM</name>
<feature type="non-terminal residue" evidence="1">
    <location>
        <position position="1"/>
    </location>
</feature>
<gene>
    <name evidence="1" type="ORF">SCALOS_LOCUS7877</name>
</gene>
<comment type="caution">
    <text evidence="1">The sequence shown here is derived from an EMBL/GenBank/DDBJ whole genome shotgun (WGS) entry which is preliminary data.</text>
</comment>
<accession>A0ACA9N1J4</accession>
<organism evidence="1 2">
    <name type="scientific">Scutellospora calospora</name>
    <dbReference type="NCBI Taxonomy" id="85575"/>
    <lineage>
        <taxon>Eukaryota</taxon>
        <taxon>Fungi</taxon>
        <taxon>Fungi incertae sedis</taxon>
        <taxon>Mucoromycota</taxon>
        <taxon>Glomeromycotina</taxon>
        <taxon>Glomeromycetes</taxon>
        <taxon>Diversisporales</taxon>
        <taxon>Gigasporaceae</taxon>
        <taxon>Scutellospora</taxon>
    </lineage>
</organism>
<sequence length="448" mass="50801">MEHDKKLLPRFQIFILGVMVFSEAISSTFIFPFIYFMIKDFNITDDDKQITSSFFLAKACSSILWEMLSDKYGRCLILLLGLLESIISCLLFGLSHSLWQAMLTRSISGFLNGNSGVTKSIIGEISNKQNEAKVYSIIISCWSMGFIVGPMIGGYLSNPVLNYPLIFANIIFLKDNPYLLPCLIIAFIILISILTGYFKLKEIFKSYKNDENVALLTSNNPDKRETVKKSIFNIPLASWFGLTTKNLALIFASMGITQIFSQIIIYPWIDKRVNRVTSYKYVCSIAIFINNSVRSNSLGKVNGIAQTAVAFMRSVGPLIGGLIWMWSLSNNLNFPFDVTSAIKLKSNNKLLQKSLELDIHRNDPEKGQIEEFLQLFYDQFINVLVKEDKLVIDLVRSRYKWFGLGGQDPDKIGAKKILESIDAANKLTSDEAKETKRKTQLILMFLLY</sequence>